<keyword evidence="4 6" id="KW-0472">Membrane</keyword>
<feature type="transmembrane region" description="Helical" evidence="6">
    <location>
        <begin position="212"/>
        <end position="233"/>
    </location>
</feature>
<dbReference type="GO" id="GO:0015179">
    <property type="term" value="F:L-amino acid transmembrane transporter activity"/>
    <property type="evidence" value="ECO:0007669"/>
    <property type="project" value="TreeGrafter"/>
</dbReference>
<organism evidence="8 9">
    <name type="scientific">Symbiodinium natans</name>
    <dbReference type="NCBI Taxonomy" id="878477"/>
    <lineage>
        <taxon>Eukaryota</taxon>
        <taxon>Sar</taxon>
        <taxon>Alveolata</taxon>
        <taxon>Dinophyceae</taxon>
        <taxon>Suessiales</taxon>
        <taxon>Symbiodiniaceae</taxon>
        <taxon>Symbiodinium</taxon>
    </lineage>
</organism>
<feature type="transmembrane region" description="Helical" evidence="6">
    <location>
        <begin position="370"/>
        <end position="392"/>
    </location>
</feature>
<feature type="transmembrane region" description="Helical" evidence="6">
    <location>
        <begin position="239"/>
        <end position="261"/>
    </location>
</feature>
<dbReference type="PANTHER" id="PTHR22950">
    <property type="entry name" value="AMINO ACID TRANSPORTER"/>
    <property type="match status" value="1"/>
</dbReference>
<keyword evidence="2 6" id="KW-0812">Transmembrane</keyword>
<feature type="domain" description="Amino acid transporter transmembrane" evidence="7">
    <location>
        <begin position="58"/>
        <end position="448"/>
    </location>
</feature>
<protein>
    <recommendedName>
        <fullName evidence="7">Amino acid transporter transmembrane domain-containing protein</fullName>
    </recommendedName>
</protein>
<evidence type="ECO:0000313" key="8">
    <source>
        <dbReference type="EMBL" id="CAE7246885.1"/>
    </source>
</evidence>
<evidence type="ECO:0000256" key="4">
    <source>
        <dbReference type="ARBA" id="ARBA00023136"/>
    </source>
</evidence>
<feature type="transmembrane region" description="Helical" evidence="6">
    <location>
        <begin position="438"/>
        <end position="459"/>
    </location>
</feature>
<accession>A0A812LMS1</accession>
<dbReference type="EMBL" id="CAJNDS010001098">
    <property type="protein sequence ID" value="CAE7246885.1"/>
    <property type="molecule type" value="Genomic_DNA"/>
</dbReference>
<feature type="transmembrane region" description="Helical" evidence="6">
    <location>
        <begin position="140"/>
        <end position="160"/>
    </location>
</feature>
<feature type="region of interest" description="Disordered" evidence="5">
    <location>
        <begin position="1"/>
        <end position="20"/>
    </location>
</feature>
<sequence>MNPLQLEDPPRHRSWPQDRESSVRLRSSLVVQGRSSSVALHDAASRMSACVYLEKPGLTVMQAAMVAFNSAVGSTVAILGSFPSQCGWQAFGVIMLTVAITGALQQSALISTSCQLGAVTFDELCQPLPAWSSRITVASFLVYFWGCMGFYCQFVEVFLADQVCPALCGSGSDWLCNSEYRIGLLVSIFFALVSWPPQLAGTAAVCINYTNFAVKWVVIITAVAKGVHTAFFVEAERTYTAWAPAGMVRIACMLMGSYANTGIMPQLAADIDKSQQERAAKLCPSIAVGLQFFVYLALAYSAYFGLGNAIGTDVFASYNELYPDFMTSILQGGLALLVWLSSPLVILPMKAQIYGLLSRGEADLSKAPPSLQVGLTFILALSGAMAPCIVGTEAFTKFLFFLACTCGNWFNFFLPAMVVLYCQVWSPKHTGDKNLPRVLCVWLFFLGGLGLIDAGFQILESLSPKDSSAKLPLPTRCAAWRHAAYPDGNAMVV</sequence>
<feature type="transmembrane region" description="Helical" evidence="6">
    <location>
        <begin position="282"/>
        <end position="305"/>
    </location>
</feature>
<evidence type="ECO:0000256" key="6">
    <source>
        <dbReference type="SAM" id="Phobius"/>
    </source>
</evidence>
<feature type="transmembrane region" description="Helical" evidence="6">
    <location>
        <begin position="398"/>
        <end position="426"/>
    </location>
</feature>
<evidence type="ECO:0000256" key="3">
    <source>
        <dbReference type="ARBA" id="ARBA00022989"/>
    </source>
</evidence>
<name>A0A812LMS1_9DINO</name>
<dbReference type="OrthoDB" id="441183at2759"/>
<gene>
    <name evidence="8" type="ORF">SNAT2548_LOCUS11776</name>
</gene>
<dbReference type="AlphaFoldDB" id="A0A812LMS1"/>
<evidence type="ECO:0000256" key="5">
    <source>
        <dbReference type="SAM" id="MobiDB-lite"/>
    </source>
</evidence>
<feature type="transmembrane region" description="Helical" evidence="6">
    <location>
        <begin position="325"/>
        <end position="349"/>
    </location>
</feature>
<feature type="compositionally biased region" description="Basic and acidic residues" evidence="5">
    <location>
        <begin position="8"/>
        <end position="20"/>
    </location>
</feature>
<comment type="subcellular location">
    <subcellularLocation>
        <location evidence="1">Membrane</location>
        <topology evidence="1">Multi-pass membrane protein</topology>
    </subcellularLocation>
</comment>
<evidence type="ECO:0000256" key="1">
    <source>
        <dbReference type="ARBA" id="ARBA00004141"/>
    </source>
</evidence>
<evidence type="ECO:0000313" key="9">
    <source>
        <dbReference type="Proteomes" id="UP000604046"/>
    </source>
</evidence>
<dbReference type="Proteomes" id="UP000604046">
    <property type="component" value="Unassembled WGS sequence"/>
</dbReference>
<reference evidence="8" key="1">
    <citation type="submission" date="2021-02" db="EMBL/GenBank/DDBJ databases">
        <authorList>
            <person name="Dougan E. K."/>
            <person name="Rhodes N."/>
            <person name="Thang M."/>
            <person name="Chan C."/>
        </authorList>
    </citation>
    <scope>NUCLEOTIDE SEQUENCE</scope>
</reference>
<keyword evidence="3 6" id="KW-1133">Transmembrane helix</keyword>
<keyword evidence="9" id="KW-1185">Reference proteome</keyword>
<comment type="caution">
    <text evidence="8">The sequence shown here is derived from an EMBL/GenBank/DDBJ whole genome shotgun (WGS) entry which is preliminary data.</text>
</comment>
<feature type="transmembrane region" description="Helical" evidence="6">
    <location>
        <begin position="180"/>
        <end position="200"/>
    </location>
</feature>
<dbReference type="Pfam" id="PF01490">
    <property type="entry name" value="Aa_trans"/>
    <property type="match status" value="1"/>
</dbReference>
<evidence type="ECO:0000259" key="7">
    <source>
        <dbReference type="Pfam" id="PF01490"/>
    </source>
</evidence>
<dbReference type="GO" id="GO:0016020">
    <property type="term" value="C:membrane"/>
    <property type="evidence" value="ECO:0007669"/>
    <property type="project" value="UniProtKB-SubCell"/>
</dbReference>
<proteinExistence type="predicted"/>
<evidence type="ECO:0000256" key="2">
    <source>
        <dbReference type="ARBA" id="ARBA00022692"/>
    </source>
</evidence>
<dbReference type="InterPro" id="IPR013057">
    <property type="entry name" value="AA_transpt_TM"/>
</dbReference>